<gene>
    <name evidence="2" type="ORF">QJ048_08120</name>
</gene>
<dbReference type="InterPro" id="IPR011990">
    <property type="entry name" value="TPR-like_helical_dom_sf"/>
</dbReference>
<dbReference type="EMBL" id="JASBRG010000005">
    <property type="protein sequence ID" value="MDI3319734.1"/>
    <property type="molecule type" value="Genomic_DNA"/>
</dbReference>
<comment type="caution">
    <text evidence="2">The sequence shown here is derived from an EMBL/GenBank/DDBJ whole genome shotgun (WGS) entry which is preliminary data.</text>
</comment>
<dbReference type="InterPro" id="IPR024302">
    <property type="entry name" value="SusD-like"/>
</dbReference>
<dbReference type="PROSITE" id="PS51257">
    <property type="entry name" value="PROKAR_LIPOPROTEIN"/>
    <property type="match status" value="1"/>
</dbReference>
<evidence type="ECO:0000313" key="2">
    <source>
        <dbReference type="EMBL" id="MDI3319734.1"/>
    </source>
</evidence>
<dbReference type="Proteomes" id="UP001226434">
    <property type="component" value="Unassembled WGS sequence"/>
</dbReference>
<accession>A0ABT6RAX6</accession>
<evidence type="ECO:0000256" key="1">
    <source>
        <dbReference type="SAM" id="SignalP"/>
    </source>
</evidence>
<dbReference type="Pfam" id="PF12741">
    <property type="entry name" value="SusD-like"/>
    <property type="match status" value="1"/>
</dbReference>
<dbReference type="SUPFAM" id="SSF48452">
    <property type="entry name" value="TPR-like"/>
    <property type="match status" value="1"/>
</dbReference>
<dbReference type="Gene3D" id="1.25.40.390">
    <property type="match status" value="1"/>
</dbReference>
<reference evidence="2 3" key="1">
    <citation type="submission" date="2023-05" db="EMBL/GenBank/DDBJ databases">
        <title>Genome sequence of Pinibacter sp. MAH-24.</title>
        <authorList>
            <person name="Huq M.A."/>
        </authorList>
    </citation>
    <scope>NUCLEOTIDE SEQUENCE [LARGE SCALE GENOMIC DNA]</scope>
    <source>
        <strain evidence="2 3">MAH-24</strain>
    </source>
</reference>
<dbReference type="RefSeq" id="WP_282333837.1">
    <property type="nucleotide sequence ID" value="NZ_JASBRG010000005.1"/>
</dbReference>
<feature type="signal peptide" evidence="1">
    <location>
        <begin position="1"/>
        <end position="20"/>
    </location>
</feature>
<keyword evidence="1" id="KW-0732">Signal</keyword>
<proteinExistence type="predicted"/>
<feature type="chain" id="PRO_5045722642" evidence="1">
    <location>
        <begin position="21"/>
        <end position="537"/>
    </location>
</feature>
<protein>
    <submittedName>
        <fullName evidence="2">RagB/SusD family nutrient uptake outer membrane protein</fullName>
    </submittedName>
</protein>
<organism evidence="2 3">
    <name type="scientific">Pinibacter soli</name>
    <dbReference type="NCBI Taxonomy" id="3044211"/>
    <lineage>
        <taxon>Bacteria</taxon>
        <taxon>Pseudomonadati</taxon>
        <taxon>Bacteroidota</taxon>
        <taxon>Chitinophagia</taxon>
        <taxon>Chitinophagales</taxon>
        <taxon>Chitinophagaceae</taxon>
        <taxon>Pinibacter</taxon>
    </lineage>
</organism>
<sequence length="537" mass="58855">MKHHISIKKRLLPMSAVAIAGAFLLGSCTKNFEAYNTDTANISNEDLSQDRRLVGEPLKQVQQSIYFVTPAWNTQLQQNLIGDLYSGYMASPTPFAGNVNNQTYALVNGWNTFPWDDAYNNVMSPSLQVFRNAAKDYPDFYAWAKILRIEAMHRVSDIYGPIIFTHYGQINSDGSITYDSQKDAYYAFFKDLDSAIDVLTPIAQHPPATPAFTNFDLAYGGDYTKWVKFANTLRLRLAIRISMIDATMSKKEGEKSLANAIGLMTVNGDNFNVTTGTNQHPLDVITGWGDIKAGAPLGSFLTGYNDPRAAKYLVPATDPAVAGKFQGIRGGINIDAKARYSGYASLIAFPNQIQLMTAAEAWFLKAEAALRGWAGAGDAQTNYNNGIKASFTQYGLDATSYINDATSTAAQYIDPNAVSAGQNDVKTGNANLSTITIKWNSADGFDKSLERIITQKWLAVFPDGQEAWSEFRRTGYPKLFPVVVNNSNGTIPTAKFIRRINFAQSEVSTNIGGVQNATKLLGGPDTGGTPLWWDTRN</sequence>
<name>A0ABT6RAX6_9BACT</name>
<evidence type="ECO:0000313" key="3">
    <source>
        <dbReference type="Proteomes" id="UP001226434"/>
    </source>
</evidence>
<keyword evidence="3" id="KW-1185">Reference proteome</keyword>